<keyword evidence="1" id="KW-0812">Transmembrane</keyword>
<name>A0A0G1JFC2_9BACT</name>
<dbReference type="Proteomes" id="UP000034154">
    <property type="component" value="Unassembled WGS sequence"/>
</dbReference>
<keyword evidence="1" id="KW-1133">Transmembrane helix</keyword>
<sequence>MSTSKKSKKAFLKKPPSAVKKTTVVVKKTVSKRKPVATKTCCQSQKGKADLFFAITSSGLIVALAFFLVTFVF</sequence>
<reference evidence="2 3" key="1">
    <citation type="journal article" date="2015" name="Nature">
        <title>rRNA introns, odd ribosomes, and small enigmatic genomes across a large radiation of phyla.</title>
        <authorList>
            <person name="Brown C.T."/>
            <person name="Hug L.A."/>
            <person name="Thomas B.C."/>
            <person name="Sharon I."/>
            <person name="Castelle C.J."/>
            <person name="Singh A."/>
            <person name="Wilkins M.J."/>
            <person name="Williams K.H."/>
            <person name="Banfield J.F."/>
        </authorList>
    </citation>
    <scope>NUCLEOTIDE SEQUENCE [LARGE SCALE GENOMIC DNA]</scope>
</reference>
<feature type="transmembrane region" description="Helical" evidence="1">
    <location>
        <begin position="51"/>
        <end position="72"/>
    </location>
</feature>
<protein>
    <submittedName>
        <fullName evidence="2">Uncharacterized protein</fullName>
    </submittedName>
</protein>
<proteinExistence type="predicted"/>
<dbReference type="EMBL" id="LCJB01000028">
    <property type="protein sequence ID" value="KKT70346.1"/>
    <property type="molecule type" value="Genomic_DNA"/>
</dbReference>
<organism evidence="2 3">
    <name type="scientific">Candidatus Uhrbacteria bacterium GW2011_GWF2_44_350</name>
    <dbReference type="NCBI Taxonomy" id="1619000"/>
    <lineage>
        <taxon>Bacteria</taxon>
        <taxon>Candidatus Uhriibacteriota</taxon>
    </lineage>
</organism>
<accession>A0A0G1JFC2</accession>
<comment type="caution">
    <text evidence="2">The sequence shown here is derived from an EMBL/GenBank/DDBJ whole genome shotgun (WGS) entry which is preliminary data.</text>
</comment>
<keyword evidence="1" id="KW-0472">Membrane</keyword>
<evidence type="ECO:0000313" key="3">
    <source>
        <dbReference type="Proteomes" id="UP000034154"/>
    </source>
</evidence>
<evidence type="ECO:0000256" key="1">
    <source>
        <dbReference type="SAM" id="Phobius"/>
    </source>
</evidence>
<dbReference type="AlphaFoldDB" id="A0A0G1JFC2"/>
<evidence type="ECO:0000313" key="2">
    <source>
        <dbReference type="EMBL" id="KKT70346.1"/>
    </source>
</evidence>
<gene>
    <name evidence="2" type="ORF">UW63_C0028G0008</name>
</gene>